<evidence type="ECO:0000256" key="1">
    <source>
        <dbReference type="SAM" id="Phobius"/>
    </source>
</evidence>
<evidence type="ECO:0000313" key="2">
    <source>
        <dbReference type="EMBL" id="MFC5712021.1"/>
    </source>
</evidence>
<evidence type="ECO:0000313" key="3">
    <source>
        <dbReference type="Proteomes" id="UP001596142"/>
    </source>
</evidence>
<accession>A0ABW0YIS4</accession>
<keyword evidence="1" id="KW-0812">Transmembrane</keyword>
<proteinExistence type="predicted"/>
<feature type="transmembrane region" description="Helical" evidence="1">
    <location>
        <begin position="47"/>
        <end position="69"/>
    </location>
</feature>
<feature type="transmembrane region" description="Helical" evidence="1">
    <location>
        <begin position="107"/>
        <end position="126"/>
    </location>
</feature>
<organism evidence="2 3">
    <name type="scientific">Thalassorhabdus alkalitolerans</name>
    <dbReference type="NCBI Taxonomy" id="2282697"/>
    <lineage>
        <taxon>Bacteria</taxon>
        <taxon>Bacillati</taxon>
        <taxon>Bacillota</taxon>
        <taxon>Bacilli</taxon>
        <taxon>Bacillales</taxon>
        <taxon>Bacillaceae</taxon>
        <taxon>Thalassorhabdus</taxon>
    </lineage>
</organism>
<sequence length="127" mass="13896">MNAFYLLAGFVAVATAFTHAAWGERVIVPELKKSKMNELARAGFHIAWHQVTALLFAGGIALILVSMFAGVIGDMAAVLLVAFILFNNIIVFLTVSRLKYPKVTSRTLPPITNSIVMILLIIGGWFY</sequence>
<name>A0ABW0YIS4_9BACI</name>
<keyword evidence="3" id="KW-1185">Reference proteome</keyword>
<evidence type="ECO:0008006" key="4">
    <source>
        <dbReference type="Google" id="ProtNLM"/>
    </source>
</evidence>
<gene>
    <name evidence="2" type="ORF">ACFPU1_04460</name>
</gene>
<dbReference type="RefSeq" id="WP_385939029.1">
    <property type="nucleotide sequence ID" value="NZ_JBHSOZ010000003.1"/>
</dbReference>
<reference evidence="3" key="1">
    <citation type="journal article" date="2019" name="Int. J. Syst. Evol. Microbiol.">
        <title>The Global Catalogue of Microorganisms (GCM) 10K type strain sequencing project: providing services to taxonomists for standard genome sequencing and annotation.</title>
        <authorList>
            <consortium name="The Broad Institute Genomics Platform"/>
            <consortium name="The Broad Institute Genome Sequencing Center for Infectious Disease"/>
            <person name="Wu L."/>
            <person name="Ma J."/>
        </authorList>
    </citation>
    <scope>NUCLEOTIDE SEQUENCE [LARGE SCALE GENOMIC DNA]</scope>
    <source>
        <strain evidence="3">CECT 7184</strain>
    </source>
</reference>
<keyword evidence="1" id="KW-1133">Transmembrane helix</keyword>
<protein>
    <recommendedName>
        <fullName evidence="4">DUF1304 domain-containing protein</fullName>
    </recommendedName>
</protein>
<dbReference type="EMBL" id="JBHSOZ010000003">
    <property type="protein sequence ID" value="MFC5712021.1"/>
    <property type="molecule type" value="Genomic_DNA"/>
</dbReference>
<dbReference type="Proteomes" id="UP001596142">
    <property type="component" value="Unassembled WGS sequence"/>
</dbReference>
<feature type="transmembrane region" description="Helical" evidence="1">
    <location>
        <begin position="76"/>
        <end position="95"/>
    </location>
</feature>
<comment type="caution">
    <text evidence="2">The sequence shown here is derived from an EMBL/GenBank/DDBJ whole genome shotgun (WGS) entry which is preliminary data.</text>
</comment>
<keyword evidence="1" id="KW-0472">Membrane</keyword>